<dbReference type="InterPro" id="IPR001387">
    <property type="entry name" value="Cro/C1-type_HTH"/>
</dbReference>
<keyword evidence="4" id="KW-1185">Reference proteome</keyword>
<reference evidence="4" key="1">
    <citation type="journal article" date="2019" name="Int. J. Syst. Evol. Microbiol.">
        <title>The Global Catalogue of Microorganisms (GCM) 10K type strain sequencing project: providing services to taxonomists for standard genome sequencing and annotation.</title>
        <authorList>
            <consortium name="The Broad Institute Genomics Platform"/>
            <consortium name="The Broad Institute Genome Sequencing Center for Infectious Disease"/>
            <person name="Wu L."/>
            <person name="Ma J."/>
        </authorList>
    </citation>
    <scope>NUCLEOTIDE SEQUENCE [LARGE SCALE GENOMIC DNA]</scope>
    <source>
        <strain evidence="4">JCM 4350</strain>
    </source>
</reference>
<sequence length="233" mass="25310">MTAMPASDEPRASTTFRRYRHAYPVSRRPHPCRSAPVTRCLPVPYRSSGRPSRIDLPEAPTRRGADFIPPQPCLADCRVNEARPRHSADGLPSRKVAASITEGEDSAEPAPRSRRRRELDLAWDLGQAVYDRRTALGLAQTELARRANMTQPQVSKLELGGSMPTVPLLVRLARAMDADFSLRPDAEDVVRISFVPHTATGEEATPEPPSAEPLSAAEAGEADAGTERTAATG</sequence>
<comment type="caution">
    <text evidence="3">The sequence shown here is derived from an EMBL/GenBank/DDBJ whole genome shotgun (WGS) entry which is preliminary data.</text>
</comment>
<evidence type="ECO:0000259" key="2">
    <source>
        <dbReference type="PROSITE" id="PS50943"/>
    </source>
</evidence>
<evidence type="ECO:0000256" key="1">
    <source>
        <dbReference type="SAM" id="MobiDB-lite"/>
    </source>
</evidence>
<dbReference type="Pfam" id="PF01381">
    <property type="entry name" value="HTH_3"/>
    <property type="match status" value="1"/>
</dbReference>
<dbReference type="SUPFAM" id="SSF47413">
    <property type="entry name" value="lambda repressor-like DNA-binding domains"/>
    <property type="match status" value="1"/>
</dbReference>
<feature type="region of interest" description="Disordered" evidence="1">
    <location>
        <begin position="1"/>
        <end position="67"/>
    </location>
</feature>
<organism evidence="3 4">
    <name type="scientific">Streptomyces badius</name>
    <dbReference type="NCBI Taxonomy" id="1941"/>
    <lineage>
        <taxon>Bacteria</taxon>
        <taxon>Bacillati</taxon>
        <taxon>Actinomycetota</taxon>
        <taxon>Actinomycetes</taxon>
        <taxon>Kitasatosporales</taxon>
        <taxon>Streptomycetaceae</taxon>
        <taxon>Streptomyces</taxon>
    </lineage>
</organism>
<evidence type="ECO:0000313" key="4">
    <source>
        <dbReference type="Proteomes" id="UP000659767"/>
    </source>
</evidence>
<dbReference type="PROSITE" id="PS50943">
    <property type="entry name" value="HTH_CROC1"/>
    <property type="match status" value="1"/>
</dbReference>
<dbReference type="EMBL" id="BMSZ01000004">
    <property type="protein sequence ID" value="GGS43978.1"/>
    <property type="molecule type" value="Genomic_DNA"/>
</dbReference>
<dbReference type="InterPro" id="IPR010982">
    <property type="entry name" value="Lambda_DNA-bd_dom_sf"/>
</dbReference>
<feature type="region of interest" description="Disordered" evidence="1">
    <location>
        <begin position="81"/>
        <end position="115"/>
    </location>
</feature>
<dbReference type="Gene3D" id="1.10.260.40">
    <property type="entry name" value="lambda repressor-like DNA-binding domains"/>
    <property type="match status" value="1"/>
</dbReference>
<dbReference type="CDD" id="cd00093">
    <property type="entry name" value="HTH_XRE"/>
    <property type="match status" value="1"/>
</dbReference>
<feature type="compositionally biased region" description="Basic and acidic residues" evidence="1">
    <location>
        <begin position="52"/>
        <end position="65"/>
    </location>
</feature>
<protein>
    <recommendedName>
        <fullName evidence="2">HTH cro/C1-type domain-containing protein</fullName>
    </recommendedName>
</protein>
<feature type="compositionally biased region" description="Low complexity" evidence="1">
    <location>
        <begin position="212"/>
        <end position="233"/>
    </location>
</feature>
<evidence type="ECO:0000313" key="3">
    <source>
        <dbReference type="EMBL" id="GGS43978.1"/>
    </source>
</evidence>
<dbReference type="SMART" id="SM00530">
    <property type="entry name" value="HTH_XRE"/>
    <property type="match status" value="1"/>
</dbReference>
<gene>
    <name evidence="3" type="ORF">GCM10010253_17550</name>
</gene>
<name>A0ABQ2SY06_STRBA</name>
<proteinExistence type="predicted"/>
<dbReference type="Proteomes" id="UP000659767">
    <property type="component" value="Unassembled WGS sequence"/>
</dbReference>
<feature type="compositionally biased region" description="Basic residues" evidence="1">
    <location>
        <begin position="17"/>
        <end position="31"/>
    </location>
</feature>
<accession>A0ABQ2SY06</accession>
<feature type="domain" description="HTH cro/C1-type" evidence="2">
    <location>
        <begin position="129"/>
        <end position="183"/>
    </location>
</feature>
<feature type="region of interest" description="Disordered" evidence="1">
    <location>
        <begin position="198"/>
        <end position="233"/>
    </location>
</feature>